<dbReference type="Proteomes" id="UP001501427">
    <property type="component" value="Unassembled WGS sequence"/>
</dbReference>
<dbReference type="Pfam" id="PF13707">
    <property type="entry name" value="RloB"/>
    <property type="match status" value="1"/>
</dbReference>
<gene>
    <name evidence="3" type="ORF">F4557_000577</name>
    <name evidence="2" type="ORF">GCM10009546_52080</name>
</gene>
<evidence type="ECO:0000313" key="5">
    <source>
        <dbReference type="Proteomes" id="UP001501427"/>
    </source>
</evidence>
<reference evidence="2" key="4">
    <citation type="submission" date="2023-12" db="EMBL/GenBank/DDBJ databases">
        <authorList>
            <person name="Sun Q."/>
            <person name="Inoue M."/>
        </authorList>
    </citation>
    <scope>NUCLEOTIDE SEQUENCE</scope>
    <source>
        <strain evidence="2">JCM 10667</strain>
    </source>
</reference>
<evidence type="ECO:0000313" key="2">
    <source>
        <dbReference type="EMBL" id="GAA0583268.1"/>
    </source>
</evidence>
<dbReference type="Proteomes" id="UP000549343">
    <property type="component" value="Unassembled WGS sequence"/>
</dbReference>
<feature type="compositionally biased region" description="Basic and acidic residues" evidence="1">
    <location>
        <begin position="13"/>
        <end position="26"/>
    </location>
</feature>
<keyword evidence="5" id="KW-1185">Reference proteome</keyword>
<evidence type="ECO:0008006" key="6">
    <source>
        <dbReference type="Google" id="ProtNLM"/>
    </source>
</evidence>
<evidence type="ECO:0000313" key="4">
    <source>
        <dbReference type="Proteomes" id="UP000549343"/>
    </source>
</evidence>
<feature type="region of interest" description="Disordered" evidence="1">
    <location>
        <begin position="1"/>
        <end position="26"/>
    </location>
</feature>
<dbReference type="EMBL" id="JACHMV010000001">
    <property type="protein sequence ID" value="MBB4772159.1"/>
    <property type="molecule type" value="Genomic_DNA"/>
</dbReference>
<dbReference type="InterPro" id="IPR025591">
    <property type="entry name" value="RloB"/>
</dbReference>
<dbReference type="EMBL" id="BAAAHD010000056">
    <property type="protein sequence ID" value="GAA0583268.1"/>
    <property type="molecule type" value="Genomic_DNA"/>
</dbReference>
<dbReference type="RefSeq" id="WP_184879343.1">
    <property type="nucleotide sequence ID" value="NZ_BAAAHD010000056.1"/>
</dbReference>
<dbReference type="AlphaFoldDB" id="A0A7W7MVT6"/>
<organism evidence="3 4">
    <name type="scientific">Actinomadura livida</name>
    <dbReference type="NCBI Taxonomy" id="79909"/>
    <lineage>
        <taxon>Bacteria</taxon>
        <taxon>Bacillati</taxon>
        <taxon>Actinomycetota</taxon>
        <taxon>Actinomycetes</taxon>
        <taxon>Streptosporangiales</taxon>
        <taxon>Thermomonosporaceae</taxon>
        <taxon>Actinomadura</taxon>
    </lineage>
</organism>
<reference evidence="2" key="1">
    <citation type="journal article" date="2014" name="Int. J. Syst. Evol. Microbiol.">
        <title>Complete genome of a new Firmicutes species belonging to the dominant human colonic microbiota ('Ruminococcus bicirculans') reveals two chromosomes and a selective capacity to utilize plant glucans.</title>
        <authorList>
            <consortium name="NISC Comparative Sequencing Program"/>
            <person name="Wegmann U."/>
            <person name="Louis P."/>
            <person name="Goesmann A."/>
            <person name="Henrissat B."/>
            <person name="Duncan S.H."/>
            <person name="Flint H.J."/>
        </authorList>
    </citation>
    <scope>NUCLEOTIDE SEQUENCE</scope>
    <source>
        <strain evidence="2">JCM 10667</strain>
    </source>
</reference>
<name>A0A7W7MVT6_9ACTN</name>
<evidence type="ECO:0000313" key="3">
    <source>
        <dbReference type="EMBL" id="MBB4772159.1"/>
    </source>
</evidence>
<reference evidence="5" key="2">
    <citation type="journal article" date="2019" name="Int. J. Syst. Evol. Microbiol.">
        <title>The Global Catalogue of Microorganisms (GCM) 10K type strain sequencing project: providing services to taxonomists for standard genome sequencing and annotation.</title>
        <authorList>
            <consortium name="The Broad Institute Genomics Platform"/>
            <consortium name="The Broad Institute Genome Sequencing Center for Infectious Disease"/>
            <person name="Wu L."/>
            <person name="Ma J."/>
        </authorList>
    </citation>
    <scope>NUCLEOTIDE SEQUENCE [LARGE SCALE GENOMIC DNA]</scope>
    <source>
        <strain evidence="5">JCM 10667</strain>
    </source>
</reference>
<comment type="caution">
    <text evidence="3">The sequence shown here is derived from an EMBL/GenBank/DDBJ whole genome shotgun (WGS) entry which is preliminary data.</text>
</comment>
<reference evidence="3 4" key="3">
    <citation type="submission" date="2020-08" db="EMBL/GenBank/DDBJ databases">
        <title>Sequencing the genomes of 1000 actinobacteria strains.</title>
        <authorList>
            <person name="Klenk H.-P."/>
        </authorList>
    </citation>
    <scope>NUCLEOTIDE SEQUENCE [LARGE SCALE GENOMIC DNA]</scope>
    <source>
        <strain evidence="3 4">DSM 44772</strain>
    </source>
</reference>
<proteinExistence type="predicted"/>
<protein>
    <recommendedName>
        <fullName evidence="6">RloB domain-containing protein</fullName>
    </recommendedName>
</protein>
<evidence type="ECO:0000256" key="1">
    <source>
        <dbReference type="SAM" id="MobiDB-lite"/>
    </source>
</evidence>
<sequence>MPPNSPKRSKQKVGRETSLARRPGGSREERISFLLLCEGKTEKNYFTGMRARRGVQLAVDAPKRDHLSIVREAGGRRSDEYDEIWCVLDTELDERLVRDLVQEARRSEVKLALTSPSFEFWLILHTREHNRPFQSARAAEKELKAIRPNWSKAATKFEDFEDGLDDACDRARKLHNGEGLPPNPSSAVWRLVEAIRGGGDRTAAAAVRE</sequence>
<accession>A0A7W7MVT6</accession>